<dbReference type="InterPro" id="IPR002577">
    <property type="entry name" value="HTH_HxlR"/>
</dbReference>
<proteinExistence type="predicted"/>
<dbReference type="Proteomes" id="UP001172738">
    <property type="component" value="Unassembled WGS sequence"/>
</dbReference>
<keyword evidence="1" id="KW-0805">Transcription regulation</keyword>
<dbReference type="InterPro" id="IPR011991">
    <property type="entry name" value="ArsR-like_HTH"/>
</dbReference>
<feature type="domain" description="HTH hxlR-type" evidence="4">
    <location>
        <begin position="13"/>
        <end position="111"/>
    </location>
</feature>
<evidence type="ECO:0000256" key="1">
    <source>
        <dbReference type="ARBA" id="ARBA00023015"/>
    </source>
</evidence>
<evidence type="ECO:0000256" key="2">
    <source>
        <dbReference type="ARBA" id="ARBA00023125"/>
    </source>
</evidence>
<keyword evidence="6" id="KW-1185">Reference proteome</keyword>
<reference evidence="5" key="1">
    <citation type="submission" date="2023-06" db="EMBL/GenBank/DDBJ databases">
        <title>SYSU T00b26.</title>
        <authorList>
            <person name="Gao L."/>
            <person name="Fang B.-Z."/>
            <person name="Li W.-J."/>
        </authorList>
    </citation>
    <scope>NUCLEOTIDE SEQUENCE</scope>
    <source>
        <strain evidence="5">SYSU T00b26</strain>
    </source>
</reference>
<evidence type="ECO:0000313" key="5">
    <source>
        <dbReference type="EMBL" id="MDN4474045.1"/>
    </source>
</evidence>
<keyword evidence="3" id="KW-0804">Transcription</keyword>
<comment type="caution">
    <text evidence="5">The sequence shown here is derived from an EMBL/GenBank/DDBJ whole genome shotgun (WGS) entry which is preliminary data.</text>
</comment>
<dbReference type="RefSeq" id="WP_301130133.1">
    <property type="nucleotide sequence ID" value="NZ_JAUHPV010000010.1"/>
</dbReference>
<protein>
    <submittedName>
        <fullName evidence="5">Helix-turn-helix domain-containing protein</fullName>
    </submittedName>
</protein>
<gene>
    <name evidence="5" type="ORF">QQX04_13675</name>
</gene>
<dbReference type="CDD" id="cd00090">
    <property type="entry name" value="HTH_ARSR"/>
    <property type="match status" value="1"/>
</dbReference>
<evidence type="ECO:0000256" key="3">
    <source>
        <dbReference type="ARBA" id="ARBA00023163"/>
    </source>
</evidence>
<dbReference type="PANTHER" id="PTHR33204">
    <property type="entry name" value="TRANSCRIPTIONAL REGULATOR, MARR FAMILY"/>
    <property type="match status" value="1"/>
</dbReference>
<dbReference type="PROSITE" id="PS51118">
    <property type="entry name" value="HTH_HXLR"/>
    <property type="match status" value="1"/>
</dbReference>
<dbReference type="SUPFAM" id="SSF46785">
    <property type="entry name" value="Winged helix' DNA-binding domain"/>
    <property type="match status" value="1"/>
</dbReference>
<dbReference type="Pfam" id="PF01638">
    <property type="entry name" value="HxlR"/>
    <property type="match status" value="1"/>
</dbReference>
<dbReference type="InterPro" id="IPR036388">
    <property type="entry name" value="WH-like_DNA-bd_sf"/>
</dbReference>
<dbReference type="InterPro" id="IPR036390">
    <property type="entry name" value="WH_DNA-bd_sf"/>
</dbReference>
<name>A0ABT8G4I5_9MICO</name>
<accession>A0ABT8G4I5</accession>
<sequence length="122" mass="13740">MSEPAWNPYDRNCPSRGLLDRISSRWTILIVGVLAEGPSRFSDIARRVDGLSEKMLTQTLRQLEEDGLVSRTVTPSVPVRVDYELTTDGRTLIAPLHALEDWVVTHMSQVDQARHSAREARA</sequence>
<evidence type="ECO:0000313" key="6">
    <source>
        <dbReference type="Proteomes" id="UP001172738"/>
    </source>
</evidence>
<dbReference type="Gene3D" id="1.10.10.10">
    <property type="entry name" value="Winged helix-like DNA-binding domain superfamily/Winged helix DNA-binding domain"/>
    <property type="match status" value="1"/>
</dbReference>
<dbReference type="PANTHER" id="PTHR33204:SF37">
    <property type="entry name" value="HTH-TYPE TRANSCRIPTIONAL REGULATOR YODB"/>
    <property type="match status" value="1"/>
</dbReference>
<dbReference type="EMBL" id="JAUHPV010000010">
    <property type="protein sequence ID" value="MDN4474045.1"/>
    <property type="molecule type" value="Genomic_DNA"/>
</dbReference>
<organism evidence="5 6">
    <name type="scientific">Demequina zhanjiangensis</name>
    <dbReference type="NCBI Taxonomy" id="3051659"/>
    <lineage>
        <taxon>Bacteria</taxon>
        <taxon>Bacillati</taxon>
        <taxon>Actinomycetota</taxon>
        <taxon>Actinomycetes</taxon>
        <taxon>Micrococcales</taxon>
        <taxon>Demequinaceae</taxon>
        <taxon>Demequina</taxon>
    </lineage>
</organism>
<keyword evidence="2" id="KW-0238">DNA-binding</keyword>
<evidence type="ECO:0000259" key="4">
    <source>
        <dbReference type="PROSITE" id="PS51118"/>
    </source>
</evidence>